<dbReference type="EMBL" id="JACHLN010000002">
    <property type="protein sequence ID" value="MBB4838978.1"/>
    <property type="molecule type" value="Genomic_DNA"/>
</dbReference>
<dbReference type="AlphaFoldDB" id="A0A7W7K1H0"/>
<gene>
    <name evidence="3" type="ORF">HNP52_002047</name>
</gene>
<proteinExistence type="predicted"/>
<keyword evidence="2" id="KW-0732">Signal</keyword>
<accession>A0A7W7K1H0</accession>
<dbReference type="RefSeq" id="WP_184166365.1">
    <property type="nucleotide sequence ID" value="NZ_JACHLN010000002.1"/>
</dbReference>
<feature type="region of interest" description="Disordered" evidence="1">
    <location>
        <begin position="23"/>
        <end position="46"/>
    </location>
</feature>
<dbReference type="Proteomes" id="UP000575241">
    <property type="component" value="Unassembled WGS sequence"/>
</dbReference>
<evidence type="ECO:0000313" key="3">
    <source>
        <dbReference type="EMBL" id="MBB4838978.1"/>
    </source>
</evidence>
<keyword evidence="4" id="KW-1185">Reference proteome</keyword>
<evidence type="ECO:0000256" key="1">
    <source>
        <dbReference type="SAM" id="MobiDB-lite"/>
    </source>
</evidence>
<feature type="compositionally biased region" description="Basic and acidic residues" evidence="1">
    <location>
        <begin position="37"/>
        <end position="46"/>
    </location>
</feature>
<evidence type="ECO:0008006" key="5">
    <source>
        <dbReference type="Google" id="ProtNLM"/>
    </source>
</evidence>
<organism evidence="3 4">
    <name type="scientific">Sphingomonas kyeonggiensis</name>
    <dbReference type="NCBI Taxonomy" id="1268553"/>
    <lineage>
        <taxon>Bacteria</taxon>
        <taxon>Pseudomonadati</taxon>
        <taxon>Pseudomonadota</taxon>
        <taxon>Alphaproteobacteria</taxon>
        <taxon>Sphingomonadales</taxon>
        <taxon>Sphingomonadaceae</taxon>
        <taxon>Sphingomonas</taxon>
    </lineage>
</organism>
<name>A0A7W7K1H0_9SPHN</name>
<evidence type="ECO:0000313" key="4">
    <source>
        <dbReference type="Proteomes" id="UP000575241"/>
    </source>
</evidence>
<protein>
    <recommendedName>
        <fullName evidence="5">DUF2927 domain-containing protein</fullName>
    </recommendedName>
</protein>
<feature type="chain" id="PRO_5030644362" description="DUF2927 domain-containing protein" evidence="2">
    <location>
        <begin position="23"/>
        <end position="294"/>
    </location>
</feature>
<evidence type="ECO:0000256" key="2">
    <source>
        <dbReference type="SAM" id="SignalP"/>
    </source>
</evidence>
<feature type="signal peptide" evidence="2">
    <location>
        <begin position="1"/>
        <end position="22"/>
    </location>
</feature>
<comment type="caution">
    <text evidence="3">The sequence shown here is derived from an EMBL/GenBank/DDBJ whole genome shotgun (WGS) entry which is preliminary data.</text>
</comment>
<reference evidence="3 4" key="1">
    <citation type="submission" date="2020-08" db="EMBL/GenBank/DDBJ databases">
        <title>Functional genomics of gut bacteria from endangered species of beetles.</title>
        <authorList>
            <person name="Carlos-Shanley C."/>
        </authorList>
    </citation>
    <scope>NUCLEOTIDE SEQUENCE [LARGE SCALE GENOMIC DNA]</scope>
    <source>
        <strain evidence="3 4">S00224</strain>
    </source>
</reference>
<sequence>MHKMVTGLTFVLAGLAAMPAQAQDAPAGGHSSGIVVEGRKQGPRKETRTFVRQVMTTTKEQLSRFEDPVCPVVLGLPPAYAKAVAKRFMEVSTEAGARVDRDEKCNPNIFVIVAADASKFIAELRQKYHGFFDDLAYDDKRTALDEGPVRAWRVAEELDQDGRRALESNGPRSFNGVAQPSRISLSTQQATFGAVVVLDANAVDNKSVGQIADYVAMRTLAGARPPKASTRLDTILSLFDAEGDAPEGLTEVDRSFLKGVYEMQANGRSGSQIGTIADQILRDRDKAAAEKKPN</sequence>